<sequence>MFISRCLPSPTATSLASSSTLRWQSYGIPKLRIAKCAVTGQRTKLTAQHRARFTRNFTSTRTSRDNGTPVDNKLAGVSPVAVTWFTPEPLGVVSIIPTRKAPSGRKFRLTDIPFSAPLQSPADILPHIPILPRASDTRDHVPILLLTPSFAHWARSSSSFLAESMSRIFRNSRSENPGSSREVYSVVTVVDGLPLPDGVRSNSSNNVSGGEGISLLFVNRKDIGVELIKEKGRKDISTPELEPTLSYLVPQPADDAEHGGNKFAEVSIRVANTLFLNSKPRTMVATRWEPSPDSDTMVRKDKFDLINCLVKSTTKPKRILPRIPLSPVTERKEVITSMGNIISQVSKSPGSATGVPASAELEKTLPEYIKKHSSQNQRLAVWALIQPASSSHTKTSSMPESANPQLDDVSLAITRGARLHRVVSGGGGWGKKQGLLSLDPEYSIFQPEHSSGKIHLIDEIFAEQDVPAATSEHFATDTDTLPDFPDFITSLDGQLVTPLSEIATKGDSIQFFVAPLDGSHSSLLATSSPTNPSESSSNHIQCSWGVISSPDTSPSYLPQSPTPSSPGDTADAKPSEKIITVHDHFGALSEKGMIYTTFSTDSSSRGSWDATRQSLAGTKINVPGSSIVMES</sequence>
<dbReference type="Proteomes" id="UP000224634">
    <property type="component" value="Unassembled WGS sequence"/>
</dbReference>
<name>A0A2B7WLG9_POLH7</name>
<reference evidence="2 3" key="1">
    <citation type="submission" date="2017-10" db="EMBL/GenBank/DDBJ databases">
        <title>Comparative genomics in systemic dimorphic fungi from Ajellomycetaceae.</title>
        <authorList>
            <person name="Munoz J.F."/>
            <person name="Mcewen J.G."/>
            <person name="Clay O.K."/>
            <person name="Cuomo C.A."/>
        </authorList>
    </citation>
    <scope>NUCLEOTIDE SEQUENCE [LARGE SCALE GENOMIC DNA]</scope>
    <source>
        <strain evidence="2 3">UAMH7299</strain>
    </source>
</reference>
<evidence type="ECO:0000313" key="3">
    <source>
        <dbReference type="Proteomes" id="UP000224634"/>
    </source>
</evidence>
<gene>
    <name evidence="2" type="ORF">AJ80_09709</name>
</gene>
<comment type="caution">
    <text evidence="2">The sequence shown here is derived from an EMBL/GenBank/DDBJ whole genome shotgun (WGS) entry which is preliminary data.</text>
</comment>
<feature type="compositionally biased region" description="Low complexity" evidence="1">
    <location>
        <begin position="526"/>
        <end position="538"/>
    </location>
</feature>
<evidence type="ECO:0000313" key="2">
    <source>
        <dbReference type="EMBL" id="PGG97369.1"/>
    </source>
</evidence>
<proteinExistence type="predicted"/>
<accession>A0A2B7WLG9</accession>
<feature type="compositionally biased region" description="Polar residues" evidence="1">
    <location>
        <begin position="549"/>
        <end position="559"/>
    </location>
</feature>
<keyword evidence="3" id="KW-1185">Reference proteome</keyword>
<feature type="region of interest" description="Disordered" evidence="1">
    <location>
        <begin position="524"/>
        <end position="573"/>
    </location>
</feature>
<dbReference type="STRING" id="1447883.A0A2B7WLG9"/>
<protein>
    <submittedName>
        <fullName evidence="2">Uncharacterized protein</fullName>
    </submittedName>
</protein>
<dbReference type="OrthoDB" id="1744869at2759"/>
<dbReference type="EMBL" id="PDNA01000323">
    <property type="protein sequence ID" value="PGG97369.1"/>
    <property type="molecule type" value="Genomic_DNA"/>
</dbReference>
<organism evidence="2 3">
    <name type="scientific">Polytolypa hystricis (strain UAMH7299)</name>
    <dbReference type="NCBI Taxonomy" id="1447883"/>
    <lineage>
        <taxon>Eukaryota</taxon>
        <taxon>Fungi</taxon>
        <taxon>Dikarya</taxon>
        <taxon>Ascomycota</taxon>
        <taxon>Pezizomycotina</taxon>
        <taxon>Eurotiomycetes</taxon>
        <taxon>Eurotiomycetidae</taxon>
        <taxon>Onygenales</taxon>
        <taxon>Onygenales incertae sedis</taxon>
        <taxon>Polytolypa</taxon>
    </lineage>
</organism>
<dbReference type="AlphaFoldDB" id="A0A2B7WLG9"/>
<evidence type="ECO:0000256" key="1">
    <source>
        <dbReference type="SAM" id="MobiDB-lite"/>
    </source>
</evidence>